<dbReference type="PANTHER" id="PTHR12147:SF26">
    <property type="entry name" value="PEPTIDASE M28 DOMAIN-CONTAINING PROTEIN"/>
    <property type="match status" value="1"/>
</dbReference>
<dbReference type="InterPro" id="IPR007484">
    <property type="entry name" value="Peptidase_M28"/>
</dbReference>
<dbReference type="GO" id="GO:0008235">
    <property type="term" value="F:metalloexopeptidase activity"/>
    <property type="evidence" value="ECO:0007669"/>
    <property type="project" value="InterPro"/>
</dbReference>
<gene>
    <name evidence="10" type="ORF">HG542_09435</name>
</gene>
<dbReference type="InterPro" id="IPR046450">
    <property type="entry name" value="PA_dom_sf"/>
</dbReference>
<dbReference type="Gene3D" id="3.40.630.10">
    <property type="entry name" value="Zn peptidases"/>
    <property type="match status" value="1"/>
</dbReference>
<dbReference type="SUPFAM" id="SSF52025">
    <property type="entry name" value="PA domain"/>
    <property type="match status" value="1"/>
</dbReference>
<sequence>MAALAASAVATPLLLAAAPAEHRRRQADQFADRLVRASSARSAYRHLQKFQQIADANGGNRAAGTPGHEASTEYVNALLQKAGYDVSYQNFEIWQAKTLTENLSVVSPQPRELKVSAFTFSPSTPEGGIDAPVAVARGDKAPGCSPGDYTAGAFAGRITLVRRGGCTFAEKQAAAAQAGAVGAVVYDDEGRDAALHGTFGSPAEGRIPTAGISRADGEALAAAARDGVTVHLDIRQEHSRKQTRNVIAETRGGSPEHVVALGSHLDSVPEGPGINDNGSGSAGLLEVALKLAREIRKPGHQPVNKVRFAWWSGEELGLLGSDYYVSHLDAQQRRRIALYLNFDMIGSPNPAEFVYDGDDSDHKGSGPGPKGSAQIEQLINGCLDRRHQPHEGTDFDGRSDYGPFIEAGIPAGGTFTGAEGIKTEEQAQRYGGTAGTAYDPNYHAPGDTLRNLDLKAFDTNIGVIAHAVGTYAHDLSSLDEPVRHRPAR</sequence>
<feature type="domain" description="Peptidase M28" evidence="9">
    <location>
        <begin position="245"/>
        <end position="467"/>
    </location>
</feature>
<evidence type="ECO:0000256" key="5">
    <source>
        <dbReference type="ARBA" id="ARBA00022729"/>
    </source>
</evidence>
<comment type="similarity">
    <text evidence="1">Belongs to the peptidase M28 family. M28A subfamily.</text>
</comment>
<dbReference type="InterPro" id="IPR045175">
    <property type="entry name" value="M28_fam"/>
</dbReference>
<feature type="domain" description="PA" evidence="8">
    <location>
        <begin position="132"/>
        <end position="220"/>
    </location>
</feature>
<dbReference type="GO" id="GO:0006508">
    <property type="term" value="P:proteolysis"/>
    <property type="evidence" value="ECO:0007669"/>
    <property type="project" value="UniProtKB-KW"/>
</dbReference>
<dbReference type="Pfam" id="PF04389">
    <property type="entry name" value="Peptidase_M28"/>
    <property type="match status" value="1"/>
</dbReference>
<dbReference type="InterPro" id="IPR003137">
    <property type="entry name" value="PA_domain"/>
</dbReference>
<evidence type="ECO:0000256" key="1">
    <source>
        <dbReference type="ARBA" id="ARBA00005957"/>
    </source>
</evidence>
<dbReference type="EMBL" id="JABBXF010000016">
    <property type="protein sequence ID" value="NVK77887.1"/>
    <property type="molecule type" value="Genomic_DNA"/>
</dbReference>
<dbReference type="Pfam" id="PF02225">
    <property type="entry name" value="PA"/>
    <property type="match status" value="1"/>
</dbReference>
<keyword evidence="4" id="KW-0479">Metal-binding</keyword>
<evidence type="ECO:0000256" key="2">
    <source>
        <dbReference type="ARBA" id="ARBA00022438"/>
    </source>
</evidence>
<organism evidence="10 11">
    <name type="scientific">Streptomyces morookaense</name>
    <name type="common">Streptoverticillium morookaense</name>
    <dbReference type="NCBI Taxonomy" id="1970"/>
    <lineage>
        <taxon>Bacteria</taxon>
        <taxon>Bacillati</taxon>
        <taxon>Actinomycetota</taxon>
        <taxon>Actinomycetes</taxon>
        <taxon>Kitasatosporales</taxon>
        <taxon>Streptomycetaceae</taxon>
        <taxon>Streptomyces</taxon>
    </lineage>
</organism>
<evidence type="ECO:0000259" key="9">
    <source>
        <dbReference type="Pfam" id="PF04389"/>
    </source>
</evidence>
<dbReference type="SUPFAM" id="SSF53187">
    <property type="entry name" value="Zn-dependent exopeptidases"/>
    <property type="match status" value="1"/>
</dbReference>
<dbReference type="Proteomes" id="UP000587462">
    <property type="component" value="Unassembled WGS sequence"/>
</dbReference>
<dbReference type="PANTHER" id="PTHR12147">
    <property type="entry name" value="METALLOPEPTIDASE M28 FAMILY MEMBER"/>
    <property type="match status" value="1"/>
</dbReference>
<dbReference type="AlphaFoldDB" id="A0A7Y7B2R2"/>
<evidence type="ECO:0000256" key="6">
    <source>
        <dbReference type="ARBA" id="ARBA00022801"/>
    </source>
</evidence>
<comment type="caution">
    <text evidence="10">The sequence shown here is derived from an EMBL/GenBank/DDBJ whole genome shotgun (WGS) entry which is preliminary data.</text>
</comment>
<evidence type="ECO:0000256" key="4">
    <source>
        <dbReference type="ARBA" id="ARBA00022723"/>
    </source>
</evidence>
<dbReference type="GO" id="GO:0004177">
    <property type="term" value="F:aminopeptidase activity"/>
    <property type="evidence" value="ECO:0007669"/>
    <property type="project" value="UniProtKB-KW"/>
</dbReference>
<protein>
    <submittedName>
        <fullName evidence="10">M28 family peptidase</fullName>
    </submittedName>
</protein>
<dbReference type="Gene3D" id="3.50.30.30">
    <property type="match status" value="1"/>
</dbReference>
<keyword evidence="11" id="KW-1185">Reference proteome</keyword>
<evidence type="ECO:0000256" key="3">
    <source>
        <dbReference type="ARBA" id="ARBA00022670"/>
    </source>
</evidence>
<evidence type="ECO:0000313" key="11">
    <source>
        <dbReference type="Proteomes" id="UP000587462"/>
    </source>
</evidence>
<dbReference type="InterPro" id="IPR041756">
    <property type="entry name" value="M28_SGAP-like"/>
</dbReference>
<keyword evidence="3" id="KW-0645">Protease</keyword>
<evidence type="ECO:0000256" key="7">
    <source>
        <dbReference type="ARBA" id="ARBA00022833"/>
    </source>
</evidence>
<evidence type="ECO:0000313" key="10">
    <source>
        <dbReference type="EMBL" id="NVK77887.1"/>
    </source>
</evidence>
<keyword evidence="7" id="KW-0862">Zinc</keyword>
<dbReference type="GO" id="GO:0046872">
    <property type="term" value="F:metal ion binding"/>
    <property type="evidence" value="ECO:0007669"/>
    <property type="project" value="UniProtKB-KW"/>
</dbReference>
<dbReference type="CDD" id="cd03876">
    <property type="entry name" value="M28_SGAP_like"/>
    <property type="match status" value="1"/>
</dbReference>
<evidence type="ECO:0000259" key="8">
    <source>
        <dbReference type="Pfam" id="PF02225"/>
    </source>
</evidence>
<keyword evidence="6" id="KW-0378">Hydrolase</keyword>
<keyword evidence="2" id="KW-0031">Aminopeptidase</keyword>
<reference evidence="10 11" key="1">
    <citation type="submission" date="2020-04" db="EMBL/GenBank/DDBJ databases">
        <title>Draft Genome Sequence of Streptomyces morookaense DSM 40503, an 8-azaguanine-producing strain.</title>
        <authorList>
            <person name="Qi J."/>
            <person name="Gao J.-M."/>
        </authorList>
    </citation>
    <scope>NUCLEOTIDE SEQUENCE [LARGE SCALE GENOMIC DNA]</scope>
    <source>
        <strain evidence="10 11">DSM 40503</strain>
    </source>
</reference>
<accession>A0A7Y7B2R2</accession>
<name>A0A7Y7B2R2_STRMO</name>
<proteinExistence type="inferred from homology"/>
<keyword evidence="5" id="KW-0732">Signal</keyword>